<feature type="compositionally biased region" description="Low complexity" evidence="1">
    <location>
        <begin position="80"/>
        <end position="91"/>
    </location>
</feature>
<name>A0ABZ1TPH4_STRVG</name>
<reference evidence="2" key="1">
    <citation type="submission" date="2022-10" db="EMBL/GenBank/DDBJ databases">
        <title>The complete genomes of actinobacterial strains from the NBC collection.</title>
        <authorList>
            <person name="Joergensen T.S."/>
            <person name="Alvarez Arevalo M."/>
            <person name="Sterndorff E.B."/>
            <person name="Faurdal D."/>
            <person name="Vuksanovic O."/>
            <person name="Mourched A.-S."/>
            <person name="Charusanti P."/>
            <person name="Shaw S."/>
            <person name="Blin K."/>
            <person name="Weber T."/>
        </authorList>
    </citation>
    <scope>NUCLEOTIDE SEQUENCE</scope>
    <source>
        <strain evidence="2">NBC_00248</strain>
    </source>
</reference>
<protein>
    <submittedName>
        <fullName evidence="2">Uncharacterized protein</fullName>
    </submittedName>
</protein>
<dbReference type="Proteomes" id="UP001432039">
    <property type="component" value="Chromosome"/>
</dbReference>
<dbReference type="RefSeq" id="WP_328965621.1">
    <property type="nucleotide sequence ID" value="NZ_CP108090.1"/>
</dbReference>
<evidence type="ECO:0000256" key="1">
    <source>
        <dbReference type="SAM" id="MobiDB-lite"/>
    </source>
</evidence>
<organism evidence="2 3">
    <name type="scientific">Streptomyces virginiae</name>
    <name type="common">Streptomyces cinnamonensis</name>
    <dbReference type="NCBI Taxonomy" id="1961"/>
    <lineage>
        <taxon>Bacteria</taxon>
        <taxon>Bacillati</taxon>
        <taxon>Actinomycetota</taxon>
        <taxon>Actinomycetes</taxon>
        <taxon>Kitasatosporales</taxon>
        <taxon>Streptomycetaceae</taxon>
        <taxon>Streptomyces</taxon>
    </lineage>
</organism>
<evidence type="ECO:0000313" key="3">
    <source>
        <dbReference type="Proteomes" id="UP001432039"/>
    </source>
</evidence>
<feature type="region of interest" description="Disordered" evidence="1">
    <location>
        <begin position="64"/>
        <end position="91"/>
    </location>
</feature>
<gene>
    <name evidence="2" type="ORF">OG517_41840</name>
</gene>
<evidence type="ECO:0000313" key="2">
    <source>
        <dbReference type="EMBL" id="WUQ17400.1"/>
    </source>
</evidence>
<keyword evidence="3" id="KW-1185">Reference proteome</keyword>
<sequence length="91" mass="9553">MDSRKRKLDGASTAVAALAEAEPLLELPTRPFPAELETRVVSPQGLISFAGNYYSVSIEAGQNGVDKTEDRNSWNAECTPPSSSSGGLSPG</sequence>
<accession>A0ABZ1TPH4</accession>
<dbReference type="EMBL" id="CP108090">
    <property type="protein sequence ID" value="WUQ17400.1"/>
    <property type="molecule type" value="Genomic_DNA"/>
</dbReference>
<proteinExistence type="predicted"/>